<name>A0A0A9HXT8_ARUDO</name>
<feature type="transmembrane region" description="Helical" evidence="1">
    <location>
        <begin position="6"/>
        <end position="24"/>
    </location>
</feature>
<protein>
    <submittedName>
        <fullName evidence="2">Uncharacterized protein</fullName>
    </submittedName>
</protein>
<dbReference type="AlphaFoldDB" id="A0A0A9HXT8"/>
<dbReference type="EMBL" id="GBRH01158210">
    <property type="protein sequence ID" value="JAE39686.1"/>
    <property type="molecule type" value="Transcribed_RNA"/>
</dbReference>
<proteinExistence type="predicted"/>
<keyword evidence="1" id="KW-0812">Transmembrane</keyword>
<accession>A0A0A9HXT8</accession>
<evidence type="ECO:0000256" key="1">
    <source>
        <dbReference type="SAM" id="Phobius"/>
    </source>
</evidence>
<evidence type="ECO:0000313" key="2">
    <source>
        <dbReference type="EMBL" id="JAE39686.1"/>
    </source>
</evidence>
<sequence>MQRATHLVISLFHIFLKLIILQLIQRILSLLNCISKLPQPCI</sequence>
<organism evidence="2">
    <name type="scientific">Arundo donax</name>
    <name type="common">Giant reed</name>
    <name type="synonym">Donax arundinaceus</name>
    <dbReference type="NCBI Taxonomy" id="35708"/>
    <lineage>
        <taxon>Eukaryota</taxon>
        <taxon>Viridiplantae</taxon>
        <taxon>Streptophyta</taxon>
        <taxon>Embryophyta</taxon>
        <taxon>Tracheophyta</taxon>
        <taxon>Spermatophyta</taxon>
        <taxon>Magnoliopsida</taxon>
        <taxon>Liliopsida</taxon>
        <taxon>Poales</taxon>
        <taxon>Poaceae</taxon>
        <taxon>PACMAD clade</taxon>
        <taxon>Arundinoideae</taxon>
        <taxon>Arundineae</taxon>
        <taxon>Arundo</taxon>
    </lineage>
</organism>
<keyword evidence="1" id="KW-0472">Membrane</keyword>
<keyword evidence="1" id="KW-1133">Transmembrane helix</keyword>
<reference evidence="2" key="2">
    <citation type="journal article" date="2015" name="Data Brief">
        <title>Shoot transcriptome of the giant reed, Arundo donax.</title>
        <authorList>
            <person name="Barrero R.A."/>
            <person name="Guerrero F.D."/>
            <person name="Moolhuijzen P."/>
            <person name="Goolsby J.A."/>
            <person name="Tidwell J."/>
            <person name="Bellgard S.E."/>
            <person name="Bellgard M.I."/>
        </authorList>
    </citation>
    <scope>NUCLEOTIDE SEQUENCE</scope>
    <source>
        <tissue evidence="2">Shoot tissue taken approximately 20 cm above the soil surface</tissue>
    </source>
</reference>
<reference evidence="2" key="1">
    <citation type="submission" date="2014-09" db="EMBL/GenBank/DDBJ databases">
        <authorList>
            <person name="Magalhaes I.L.F."/>
            <person name="Oliveira U."/>
            <person name="Santos F.R."/>
            <person name="Vidigal T.H.D.A."/>
            <person name="Brescovit A.D."/>
            <person name="Santos A.J."/>
        </authorList>
    </citation>
    <scope>NUCLEOTIDE SEQUENCE</scope>
    <source>
        <tissue evidence="2">Shoot tissue taken approximately 20 cm above the soil surface</tissue>
    </source>
</reference>